<accession>A0A016TJV8</accession>
<dbReference type="EMBL" id="JARK01001433">
    <property type="protein sequence ID" value="EYC02873.1"/>
    <property type="molecule type" value="Genomic_DNA"/>
</dbReference>
<name>A0A016TJV8_9BILA</name>
<comment type="caution">
    <text evidence="1">The sequence shown here is derived from an EMBL/GenBank/DDBJ whole genome shotgun (WGS) entry which is preliminary data.</text>
</comment>
<dbReference type="AlphaFoldDB" id="A0A016TJV8"/>
<organism evidence="1 2">
    <name type="scientific">Ancylostoma ceylanicum</name>
    <dbReference type="NCBI Taxonomy" id="53326"/>
    <lineage>
        <taxon>Eukaryota</taxon>
        <taxon>Metazoa</taxon>
        <taxon>Ecdysozoa</taxon>
        <taxon>Nematoda</taxon>
        <taxon>Chromadorea</taxon>
        <taxon>Rhabditida</taxon>
        <taxon>Rhabditina</taxon>
        <taxon>Rhabditomorpha</taxon>
        <taxon>Strongyloidea</taxon>
        <taxon>Ancylostomatidae</taxon>
        <taxon>Ancylostomatinae</taxon>
        <taxon>Ancylostoma</taxon>
    </lineage>
</organism>
<dbReference type="Proteomes" id="UP000024635">
    <property type="component" value="Unassembled WGS sequence"/>
</dbReference>
<sequence length="72" mass="9015">MAFSHTATSPTSTPTRNQHSRRFYRYDYDSPYYYRRYWDSAFNRYLNTTYCPYRYRSTIRHAYVQFRVLAQK</sequence>
<keyword evidence="2" id="KW-1185">Reference proteome</keyword>
<proteinExistence type="predicted"/>
<protein>
    <submittedName>
        <fullName evidence="1">Uncharacterized protein</fullName>
    </submittedName>
</protein>
<evidence type="ECO:0000313" key="1">
    <source>
        <dbReference type="EMBL" id="EYC02873.1"/>
    </source>
</evidence>
<gene>
    <name evidence="1" type="primary">Acey_s0097.g2989</name>
    <name evidence="1" type="ORF">Y032_0097g2989</name>
</gene>
<evidence type="ECO:0000313" key="2">
    <source>
        <dbReference type="Proteomes" id="UP000024635"/>
    </source>
</evidence>
<reference evidence="2" key="1">
    <citation type="journal article" date="2015" name="Nat. Genet.">
        <title>The genome and transcriptome of the zoonotic hookworm Ancylostoma ceylanicum identify infection-specific gene families.</title>
        <authorList>
            <person name="Schwarz E.M."/>
            <person name="Hu Y."/>
            <person name="Antoshechkin I."/>
            <person name="Miller M.M."/>
            <person name="Sternberg P.W."/>
            <person name="Aroian R.V."/>
        </authorList>
    </citation>
    <scope>NUCLEOTIDE SEQUENCE</scope>
    <source>
        <strain evidence="2">HY135</strain>
    </source>
</reference>